<feature type="non-terminal residue" evidence="2">
    <location>
        <position position="1"/>
    </location>
</feature>
<dbReference type="InterPro" id="IPR011009">
    <property type="entry name" value="Kinase-like_dom_sf"/>
</dbReference>
<dbReference type="PANTHER" id="PTHR37542:SF3">
    <property type="entry name" value="PRION-INHIBITION AND PROPAGATION HELO DOMAIN-CONTAINING PROTEIN"/>
    <property type="match status" value="1"/>
</dbReference>
<dbReference type="EMBL" id="JAJVDC020000061">
    <property type="protein sequence ID" value="KAL1628604.1"/>
    <property type="molecule type" value="Genomic_DNA"/>
</dbReference>
<proteinExistence type="predicted"/>
<dbReference type="Gene3D" id="1.10.510.10">
    <property type="entry name" value="Transferase(Phosphotransferase) domain 1"/>
    <property type="match status" value="1"/>
</dbReference>
<dbReference type="InterPro" id="IPR000719">
    <property type="entry name" value="Prot_kinase_dom"/>
</dbReference>
<gene>
    <name evidence="2" type="ORF">SLS56_005836</name>
</gene>
<name>A0ABR3SUA9_9PEZI</name>
<sequence>LYNEIHNVIQQYLAFTLTIVGMDTAGAVLAIPGVVDLCLKYGTHLVSRCKDYAAAERQIHETILHIENIWFAMHAQIELIRMHWKELPDDLQIHMNYVLAVLQIKIQTALASIDRLIGSRGTQLRLDNIRGKQGEVKKMRYASLGKRSLEDIVADLEKWQKALHNSWFMIAMVRSSPLEKTISNAVPEKSPAVAQMQNIKAAQQGTAHAATQPSSIFIDPADITEVSGSEIPYSEVQVALHTSTGQRVLIDQAPRSMTKPKVRDLARKFAGMDPSITNLLACRGVLEIQNPHDSPPEFQLIFSIPSGSTNIQTLRSVLLTANPNHSLTSRIHLATSLARSVIFLHEARFVHKNIRPETILLFLSGGGERTATLGTPHLVGLEELRDDAGETSMRGDGRRERNLCRHPQRQGLAPQQRYTVRHDVYSLGVCLLEIGLWRSLVAYDDDAAAAAEAGAESTPAVRPEWAGVRPFELKRRLVEVAGAELPGRVGEVYAGVVVACLTCLDADSETFGDLQGLADEDGIIVGVRYIEKILEKIEQIVV</sequence>
<dbReference type="SUPFAM" id="SSF56112">
    <property type="entry name" value="Protein kinase-like (PK-like)"/>
    <property type="match status" value="1"/>
</dbReference>
<dbReference type="PROSITE" id="PS50011">
    <property type="entry name" value="PROTEIN_KINASE_DOM"/>
    <property type="match status" value="1"/>
</dbReference>
<organism evidence="2 3">
    <name type="scientific">Neofusicoccum ribis</name>
    <dbReference type="NCBI Taxonomy" id="45134"/>
    <lineage>
        <taxon>Eukaryota</taxon>
        <taxon>Fungi</taxon>
        <taxon>Dikarya</taxon>
        <taxon>Ascomycota</taxon>
        <taxon>Pezizomycotina</taxon>
        <taxon>Dothideomycetes</taxon>
        <taxon>Dothideomycetes incertae sedis</taxon>
        <taxon>Botryosphaeriales</taxon>
        <taxon>Botryosphaeriaceae</taxon>
        <taxon>Neofusicoccum</taxon>
    </lineage>
</organism>
<keyword evidence="3" id="KW-1185">Reference proteome</keyword>
<evidence type="ECO:0000313" key="3">
    <source>
        <dbReference type="Proteomes" id="UP001521116"/>
    </source>
</evidence>
<accession>A0ABR3SUA9</accession>
<evidence type="ECO:0000259" key="1">
    <source>
        <dbReference type="PROSITE" id="PS50011"/>
    </source>
</evidence>
<dbReference type="PANTHER" id="PTHR37542">
    <property type="entry name" value="HELO DOMAIN-CONTAINING PROTEIN-RELATED"/>
    <property type="match status" value="1"/>
</dbReference>
<comment type="caution">
    <text evidence="2">The sequence shown here is derived from an EMBL/GenBank/DDBJ whole genome shotgun (WGS) entry which is preliminary data.</text>
</comment>
<dbReference type="Proteomes" id="UP001521116">
    <property type="component" value="Unassembled WGS sequence"/>
</dbReference>
<protein>
    <recommendedName>
        <fullName evidence="1">Protein kinase domain-containing protein</fullName>
    </recommendedName>
</protein>
<evidence type="ECO:0000313" key="2">
    <source>
        <dbReference type="EMBL" id="KAL1628604.1"/>
    </source>
</evidence>
<feature type="domain" description="Protein kinase" evidence="1">
    <location>
        <begin position="193"/>
        <end position="542"/>
    </location>
</feature>
<reference evidence="2 3" key="1">
    <citation type="submission" date="2024-02" db="EMBL/GenBank/DDBJ databases">
        <title>De novo assembly and annotation of 12 fungi associated with fruit tree decline syndrome in Ontario, Canada.</title>
        <authorList>
            <person name="Sulman M."/>
            <person name="Ellouze W."/>
            <person name="Ilyukhin E."/>
        </authorList>
    </citation>
    <scope>NUCLEOTIDE SEQUENCE [LARGE SCALE GENOMIC DNA]</scope>
    <source>
        <strain evidence="2 3">M1-105</strain>
    </source>
</reference>